<feature type="transmembrane region" description="Helical" evidence="11">
    <location>
        <begin position="278"/>
        <end position="298"/>
    </location>
</feature>
<feature type="transmembrane region" description="Helical" evidence="11">
    <location>
        <begin position="119"/>
        <end position="139"/>
    </location>
</feature>
<dbReference type="Proteomes" id="UP000053477">
    <property type="component" value="Unassembled WGS sequence"/>
</dbReference>
<dbReference type="InterPro" id="IPR013112">
    <property type="entry name" value="FAD-bd_8"/>
</dbReference>
<feature type="transmembrane region" description="Helical" evidence="11">
    <location>
        <begin position="247"/>
        <end position="266"/>
    </location>
</feature>
<dbReference type="Pfam" id="PF08022">
    <property type="entry name" value="FAD_binding_8"/>
    <property type="match status" value="1"/>
</dbReference>
<dbReference type="InterPro" id="IPR013130">
    <property type="entry name" value="Fe3_Rdtase_TM_dom"/>
</dbReference>
<feature type="transmembrane region" description="Helical" evidence="11">
    <location>
        <begin position="81"/>
        <end position="99"/>
    </location>
</feature>
<dbReference type="OrthoDB" id="167398at2759"/>
<feature type="transmembrane region" description="Helical" evidence="11">
    <location>
        <begin position="435"/>
        <end position="456"/>
    </location>
</feature>
<evidence type="ECO:0000256" key="6">
    <source>
        <dbReference type="ARBA" id="ARBA00022989"/>
    </source>
</evidence>
<dbReference type="Gene3D" id="3.40.50.80">
    <property type="entry name" value="Nucleotide-binding domain of ferredoxin-NADP reductase (FNR) module"/>
    <property type="match status" value="1"/>
</dbReference>
<evidence type="ECO:0000313" key="14">
    <source>
        <dbReference type="Proteomes" id="UP000053477"/>
    </source>
</evidence>
<dbReference type="STRING" id="27342.A0A0H2RGW6"/>
<evidence type="ECO:0000256" key="11">
    <source>
        <dbReference type="SAM" id="Phobius"/>
    </source>
</evidence>
<dbReference type="SFLD" id="SFLDG01169">
    <property type="entry name" value="NADPH_oxidase_subgroup_(NOX)"/>
    <property type="match status" value="1"/>
</dbReference>
<dbReference type="GO" id="GO:0016175">
    <property type="term" value="F:superoxide-generating NAD(P)H oxidase activity"/>
    <property type="evidence" value="ECO:0007669"/>
    <property type="project" value="TreeGrafter"/>
</dbReference>
<keyword evidence="7" id="KW-0560">Oxidoreductase</keyword>
<gene>
    <name evidence="13" type="ORF">SCHPADRAFT_908363</name>
</gene>
<keyword evidence="4" id="KW-0479">Metal-binding</keyword>
<evidence type="ECO:0000256" key="9">
    <source>
        <dbReference type="ARBA" id="ARBA00023065"/>
    </source>
</evidence>
<keyword evidence="14" id="KW-1185">Reference proteome</keyword>
<evidence type="ECO:0000256" key="7">
    <source>
        <dbReference type="ARBA" id="ARBA00023002"/>
    </source>
</evidence>
<keyword evidence="8" id="KW-0408">Iron</keyword>
<dbReference type="GO" id="GO:0042554">
    <property type="term" value="P:superoxide anion generation"/>
    <property type="evidence" value="ECO:0007669"/>
    <property type="project" value="TreeGrafter"/>
</dbReference>
<dbReference type="Pfam" id="PF01794">
    <property type="entry name" value="Ferric_reduct"/>
    <property type="match status" value="1"/>
</dbReference>
<keyword evidence="5" id="KW-0249">Electron transport</keyword>
<sequence>MNRSSGLDFKDRGPMMVDPHPDVVLNPGNPNLQRNKSERNRLQGLMRITSNASNGAEGRFIPTSWKEKWDLWLINEGGRRLFFFSWIFLQILVFIFGWFNYALKDNEVTARATFGVTFVIARTAALVLHVDVIFILLPVCRNFISLLRRTALNDFIPFDKNITFHKATAWSIVFFSVVHVAAHMVNFYKLAMADTSATNTGQRIVAFLAANFTTGPGATGWIMNIALGVMVWYAIEKRRRANFERFWYSHHLFIVFFINWQLHGMFCMIKPDRPPYCSFNTIGVFWRYWLVGGVIWIYERILREVRSRHWTAVWKVVQHPSKVVEVQIKKDKCTTRAGQYIFLCCPEVSYFQWHPFTLTSAPEEDYISVHIRVVGDFTSAFAKALGCDFDSKVSKDAEKQGGRVVPPPVDRVMPRVMVDGPFGSASEDFLKFETVLLVGAGIGVTPFASILKSIWYRMKNLNNSKPTRLSKVYFVWVIRDFGTAEWFHTLLKAIEDEDNEGRIEINIYLTAKIKEDDATNIMVQDVGAEKDAVTQLRAPTHFGRPNWDRVFPSIAEKHPETDVGVFFCGPPVLSKTLHLMSNKYSNPKGTRFFFGKENF</sequence>
<dbReference type="CDD" id="cd06186">
    <property type="entry name" value="NOX_Duox_like_FAD_NADP"/>
    <property type="match status" value="1"/>
</dbReference>
<dbReference type="GO" id="GO:0006952">
    <property type="term" value="P:defense response"/>
    <property type="evidence" value="ECO:0007669"/>
    <property type="project" value="TreeGrafter"/>
</dbReference>
<evidence type="ECO:0000256" key="1">
    <source>
        <dbReference type="ARBA" id="ARBA00004141"/>
    </source>
</evidence>
<dbReference type="EMBL" id="KQ086078">
    <property type="protein sequence ID" value="KLO08768.1"/>
    <property type="molecule type" value="Genomic_DNA"/>
</dbReference>
<dbReference type="PROSITE" id="PS51384">
    <property type="entry name" value="FAD_FR"/>
    <property type="match status" value="1"/>
</dbReference>
<dbReference type="FunFam" id="3.40.50.80:FF:000004">
    <property type="entry name" value="NADPH oxidase isoform 2"/>
    <property type="match status" value="1"/>
</dbReference>
<dbReference type="Pfam" id="PF08030">
    <property type="entry name" value="NAD_binding_6"/>
    <property type="match status" value="1"/>
</dbReference>
<keyword evidence="6 11" id="KW-1133">Transmembrane helix</keyword>
<dbReference type="AlphaFoldDB" id="A0A0H2RGW6"/>
<dbReference type="GO" id="GO:0043020">
    <property type="term" value="C:NADPH oxidase complex"/>
    <property type="evidence" value="ECO:0007669"/>
    <property type="project" value="TreeGrafter"/>
</dbReference>
<keyword evidence="10 11" id="KW-0472">Membrane</keyword>
<evidence type="ECO:0000256" key="3">
    <source>
        <dbReference type="ARBA" id="ARBA00022692"/>
    </source>
</evidence>
<keyword evidence="9" id="KW-0813">Transport</keyword>
<evidence type="ECO:0000256" key="4">
    <source>
        <dbReference type="ARBA" id="ARBA00022723"/>
    </source>
</evidence>
<dbReference type="InterPro" id="IPR000778">
    <property type="entry name" value="Cyt_b245_heavy_chain"/>
</dbReference>
<evidence type="ECO:0000313" key="13">
    <source>
        <dbReference type="EMBL" id="KLO08768.1"/>
    </source>
</evidence>
<accession>A0A0H2RGW6</accession>
<name>A0A0H2RGW6_9AGAM</name>
<evidence type="ECO:0000256" key="5">
    <source>
        <dbReference type="ARBA" id="ARBA00022982"/>
    </source>
</evidence>
<evidence type="ECO:0000259" key="12">
    <source>
        <dbReference type="PROSITE" id="PS51384"/>
    </source>
</evidence>
<reference evidence="13 14" key="1">
    <citation type="submission" date="2015-04" db="EMBL/GenBank/DDBJ databases">
        <title>Complete genome sequence of Schizopora paradoxa KUC8140, a cosmopolitan wood degrader in East Asia.</title>
        <authorList>
            <consortium name="DOE Joint Genome Institute"/>
            <person name="Min B."/>
            <person name="Park H."/>
            <person name="Jang Y."/>
            <person name="Kim J.-J."/>
            <person name="Kim K.H."/>
            <person name="Pangilinan J."/>
            <person name="Lipzen A."/>
            <person name="Riley R."/>
            <person name="Grigoriev I.V."/>
            <person name="Spatafora J.W."/>
            <person name="Choi I.-G."/>
        </authorList>
    </citation>
    <scope>NUCLEOTIDE SEQUENCE [LARGE SCALE GENOMIC DNA]</scope>
    <source>
        <strain evidence="13 14">KUC8140</strain>
    </source>
</reference>
<proteinExistence type="predicted"/>
<dbReference type="InterPro" id="IPR017927">
    <property type="entry name" value="FAD-bd_FR_type"/>
</dbReference>
<evidence type="ECO:0000256" key="2">
    <source>
        <dbReference type="ARBA" id="ARBA00022617"/>
    </source>
</evidence>
<dbReference type="InterPro" id="IPR050369">
    <property type="entry name" value="RBOH/FRE"/>
</dbReference>
<dbReference type="Gene3D" id="2.40.30.10">
    <property type="entry name" value="Translation factors"/>
    <property type="match status" value="1"/>
</dbReference>
<dbReference type="GO" id="GO:0006811">
    <property type="term" value="P:monoatomic ion transport"/>
    <property type="evidence" value="ECO:0007669"/>
    <property type="project" value="UniProtKB-KW"/>
</dbReference>
<keyword evidence="9" id="KW-0406">Ion transport</keyword>
<dbReference type="PRINTS" id="PR00466">
    <property type="entry name" value="GP91PHOX"/>
</dbReference>
<dbReference type="InterPro" id="IPR017938">
    <property type="entry name" value="Riboflavin_synthase-like_b-brl"/>
</dbReference>
<feature type="transmembrane region" description="Helical" evidence="11">
    <location>
        <begin position="167"/>
        <end position="188"/>
    </location>
</feature>
<evidence type="ECO:0000256" key="8">
    <source>
        <dbReference type="ARBA" id="ARBA00023004"/>
    </source>
</evidence>
<dbReference type="SFLD" id="SFLDG01168">
    <property type="entry name" value="Ferric_reductase_subgroup_(FRE"/>
    <property type="match status" value="1"/>
</dbReference>
<evidence type="ECO:0000256" key="10">
    <source>
        <dbReference type="ARBA" id="ARBA00023136"/>
    </source>
</evidence>
<feature type="transmembrane region" description="Helical" evidence="11">
    <location>
        <begin position="218"/>
        <end position="235"/>
    </location>
</feature>
<dbReference type="GO" id="GO:0046872">
    <property type="term" value="F:metal ion binding"/>
    <property type="evidence" value="ECO:0007669"/>
    <property type="project" value="UniProtKB-KW"/>
</dbReference>
<dbReference type="InterPro" id="IPR039261">
    <property type="entry name" value="FNR_nucleotide-bd"/>
</dbReference>
<dbReference type="SFLD" id="SFLDS00052">
    <property type="entry name" value="Ferric_Reductase_Domain"/>
    <property type="match status" value="1"/>
</dbReference>
<dbReference type="InParanoid" id="A0A0H2RGW6"/>
<dbReference type="SUPFAM" id="SSF63380">
    <property type="entry name" value="Riboflavin synthase domain-like"/>
    <property type="match status" value="1"/>
</dbReference>
<dbReference type="PANTHER" id="PTHR11972">
    <property type="entry name" value="NADPH OXIDASE"/>
    <property type="match status" value="1"/>
</dbReference>
<keyword evidence="3 11" id="KW-0812">Transmembrane</keyword>
<comment type="subcellular location">
    <subcellularLocation>
        <location evidence="1">Membrane</location>
        <topology evidence="1">Multi-pass membrane protein</topology>
    </subcellularLocation>
</comment>
<protein>
    <submittedName>
        <fullName evidence="13">NADPH oxidase isoform 2</fullName>
    </submittedName>
</protein>
<keyword evidence="2" id="KW-0349">Heme</keyword>
<dbReference type="InterPro" id="IPR013121">
    <property type="entry name" value="Fe_red_NAD-bd_6"/>
</dbReference>
<feature type="domain" description="FAD-binding FR-type" evidence="12">
    <location>
        <begin position="306"/>
        <end position="428"/>
    </location>
</feature>
<dbReference type="SUPFAM" id="SSF52343">
    <property type="entry name" value="Ferredoxin reductase-like, C-terminal NADP-linked domain"/>
    <property type="match status" value="1"/>
</dbReference>
<dbReference type="PANTHER" id="PTHR11972:SF153">
    <property type="entry name" value="SUPEROXIDE-GENERATING NADPH OXIDASE HEAVY CHAIN SUBUNIT A"/>
    <property type="match status" value="1"/>
</dbReference>
<organism evidence="13 14">
    <name type="scientific">Schizopora paradoxa</name>
    <dbReference type="NCBI Taxonomy" id="27342"/>
    <lineage>
        <taxon>Eukaryota</taxon>
        <taxon>Fungi</taxon>
        <taxon>Dikarya</taxon>
        <taxon>Basidiomycota</taxon>
        <taxon>Agaricomycotina</taxon>
        <taxon>Agaricomycetes</taxon>
        <taxon>Hymenochaetales</taxon>
        <taxon>Schizoporaceae</taxon>
        <taxon>Schizopora</taxon>
    </lineage>
</organism>